<name>A0ABQ9X9B0_9EUKA</name>
<gene>
    <name evidence="2" type="ORF">BLNAU_17753</name>
</gene>
<comment type="caution">
    <text evidence="2">The sequence shown here is derived from an EMBL/GenBank/DDBJ whole genome shotgun (WGS) entry which is preliminary data.</text>
</comment>
<accession>A0ABQ9X9B0</accession>
<protein>
    <submittedName>
        <fullName evidence="2">Uncharacterized protein</fullName>
    </submittedName>
</protein>
<evidence type="ECO:0000313" key="3">
    <source>
        <dbReference type="Proteomes" id="UP001281761"/>
    </source>
</evidence>
<dbReference type="EMBL" id="JARBJD010000205">
    <property type="protein sequence ID" value="KAK2947277.1"/>
    <property type="molecule type" value="Genomic_DNA"/>
</dbReference>
<evidence type="ECO:0000313" key="2">
    <source>
        <dbReference type="EMBL" id="KAK2947277.1"/>
    </source>
</evidence>
<feature type="region of interest" description="Disordered" evidence="1">
    <location>
        <begin position="1"/>
        <end position="58"/>
    </location>
</feature>
<keyword evidence="3" id="KW-1185">Reference proteome</keyword>
<dbReference type="Proteomes" id="UP001281761">
    <property type="component" value="Unassembled WGS sequence"/>
</dbReference>
<dbReference type="Gene3D" id="2.120.10.80">
    <property type="entry name" value="Kelch-type beta propeller"/>
    <property type="match status" value="1"/>
</dbReference>
<organism evidence="2 3">
    <name type="scientific">Blattamonas nauphoetae</name>
    <dbReference type="NCBI Taxonomy" id="2049346"/>
    <lineage>
        <taxon>Eukaryota</taxon>
        <taxon>Metamonada</taxon>
        <taxon>Preaxostyla</taxon>
        <taxon>Oxymonadida</taxon>
        <taxon>Blattamonas</taxon>
    </lineage>
</organism>
<sequence length="467" mass="51123">MADRPKVPSADQLPGPAGGRGGRRGVGRHAPEEERVFGRPHTLPPKKGKGEKEGEADVDESELLQMLLHLLSVSVVLSPLTTPSDKKNKKKSKSTETNEQKVRLAVSLLDERDGWDVRNAAIQLGVERGDATVVGYEYSSFVCSSSSAMDLVHQVGMKGKMTESIVVLALNPTSTTICVPTNTQQVSASNSENISTFRSIRHANMRRTNNISLSPNSDADPILRRYAAAVTIDTSDTWNIFVFGGVEDVMVDGDLFSIDLSVPAAPKYKLLTQSIDNIPSPRANHRTVAGLGKMWLFDGVTKGDVLLNDLFLLSTRILLLLRAQRTFVHLRRSRKRRQDETASRDLWVYSLVTRCWTKRDGSFARKLNWEAAANSSSVQHMKLDFVSNANSPISRNDFVSESGSKKVILSVNVSRISASLDDVSITTTDSVKLEHDPSGVGTRSKGNRSALNGQVYSGVILSKRAHA</sequence>
<dbReference type="SUPFAM" id="SSF117281">
    <property type="entry name" value="Kelch motif"/>
    <property type="match status" value="1"/>
</dbReference>
<proteinExistence type="predicted"/>
<dbReference type="InterPro" id="IPR015915">
    <property type="entry name" value="Kelch-typ_b-propeller"/>
</dbReference>
<reference evidence="2 3" key="1">
    <citation type="journal article" date="2022" name="bioRxiv">
        <title>Genomics of Preaxostyla Flagellates Illuminates Evolutionary Transitions and the Path Towards Mitochondrial Loss.</title>
        <authorList>
            <person name="Novak L.V.F."/>
            <person name="Treitli S.C."/>
            <person name="Pyrih J."/>
            <person name="Halakuc P."/>
            <person name="Pipaliya S.V."/>
            <person name="Vacek V."/>
            <person name="Brzon O."/>
            <person name="Soukal P."/>
            <person name="Eme L."/>
            <person name="Dacks J.B."/>
            <person name="Karnkowska A."/>
            <person name="Elias M."/>
            <person name="Hampl V."/>
        </authorList>
    </citation>
    <scope>NUCLEOTIDE SEQUENCE [LARGE SCALE GENOMIC DNA]</scope>
    <source>
        <strain evidence="2">NAU3</strain>
        <tissue evidence="2">Gut</tissue>
    </source>
</reference>
<evidence type="ECO:0000256" key="1">
    <source>
        <dbReference type="SAM" id="MobiDB-lite"/>
    </source>
</evidence>